<keyword evidence="1" id="KW-0732">Signal</keyword>
<organism evidence="3 4">
    <name type="scientific">Usitatibacter palustris</name>
    <dbReference type="NCBI Taxonomy" id="2732487"/>
    <lineage>
        <taxon>Bacteria</taxon>
        <taxon>Pseudomonadati</taxon>
        <taxon>Pseudomonadota</taxon>
        <taxon>Betaproteobacteria</taxon>
        <taxon>Nitrosomonadales</taxon>
        <taxon>Usitatibacteraceae</taxon>
        <taxon>Usitatibacter</taxon>
    </lineage>
</organism>
<feature type="chain" id="PRO_5026857273" description="BON domain-containing protein" evidence="1">
    <location>
        <begin position="22"/>
        <end position="109"/>
    </location>
</feature>
<accession>A0A6M4H4C8</accession>
<name>A0A6M4H4C8_9PROT</name>
<gene>
    <name evidence="3" type="ORF">DSM104440_01106</name>
</gene>
<dbReference type="InParanoid" id="A0A6M4H4C8"/>
<keyword evidence="4" id="KW-1185">Reference proteome</keyword>
<evidence type="ECO:0000313" key="3">
    <source>
        <dbReference type="EMBL" id="QJR14310.1"/>
    </source>
</evidence>
<evidence type="ECO:0000256" key="1">
    <source>
        <dbReference type="SAM" id="SignalP"/>
    </source>
</evidence>
<reference evidence="3 4" key="1">
    <citation type="submission" date="2020-04" db="EMBL/GenBank/DDBJ databases">
        <title>Usitatibacter rugosus gen. nov., sp. nov. and Usitatibacter palustris sp. nov., novel members of Usitatibacteraceae fam. nov. within the order Nitrosomonadales isolated from soil.</title>
        <authorList>
            <person name="Huber K.J."/>
            <person name="Neumann-Schaal M."/>
            <person name="Geppert A."/>
            <person name="Luckner M."/>
            <person name="Wanner G."/>
            <person name="Overmann J."/>
        </authorList>
    </citation>
    <scope>NUCLEOTIDE SEQUENCE [LARGE SCALE GENOMIC DNA]</scope>
    <source>
        <strain evidence="3 4">Swamp67</strain>
    </source>
</reference>
<protein>
    <recommendedName>
        <fullName evidence="2">BON domain-containing protein</fullName>
    </recommendedName>
</protein>
<dbReference type="PANTHER" id="PTHR34606">
    <property type="entry name" value="BON DOMAIN-CONTAINING PROTEIN"/>
    <property type="match status" value="1"/>
</dbReference>
<dbReference type="InterPro" id="IPR051686">
    <property type="entry name" value="Lipoprotein_DolP"/>
</dbReference>
<feature type="domain" description="BON" evidence="2">
    <location>
        <begin position="41"/>
        <end position="109"/>
    </location>
</feature>
<evidence type="ECO:0000259" key="2">
    <source>
        <dbReference type="PROSITE" id="PS50914"/>
    </source>
</evidence>
<dbReference type="Pfam" id="PF04972">
    <property type="entry name" value="BON"/>
    <property type="match status" value="1"/>
</dbReference>
<dbReference type="AlphaFoldDB" id="A0A6M4H4C8"/>
<feature type="signal peptide" evidence="1">
    <location>
        <begin position="1"/>
        <end position="21"/>
    </location>
</feature>
<dbReference type="PANTHER" id="PTHR34606:SF15">
    <property type="entry name" value="BON DOMAIN-CONTAINING PROTEIN"/>
    <property type="match status" value="1"/>
</dbReference>
<dbReference type="Gene3D" id="3.30.1340.30">
    <property type="match status" value="1"/>
</dbReference>
<dbReference type="InterPro" id="IPR007055">
    <property type="entry name" value="BON_dom"/>
</dbReference>
<dbReference type="RefSeq" id="WP_171161079.1">
    <property type="nucleotide sequence ID" value="NZ_CP053073.1"/>
</dbReference>
<proteinExistence type="predicted"/>
<dbReference type="PROSITE" id="PS50914">
    <property type="entry name" value="BON"/>
    <property type="match status" value="1"/>
</dbReference>
<sequence>MKASWIPAVLVAGIAAGSALAQLPEVQPQPAPKGTVAQSIDDATITTKVKEAIAADPLLKDVKVTVDTNNAVVILNGTAPAADVIARAVAVARAVPGVKSVTNVIGKPS</sequence>
<dbReference type="KEGG" id="upl:DSM104440_01106"/>
<evidence type="ECO:0000313" key="4">
    <source>
        <dbReference type="Proteomes" id="UP000503096"/>
    </source>
</evidence>
<dbReference type="EMBL" id="CP053073">
    <property type="protein sequence ID" value="QJR14310.1"/>
    <property type="molecule type" value="Genomic_DNA"/>
</dbReference>
<dbReference type="Proteomes" id="UP000503096">
    <property type="component" value="Chromosome"/>
</dbReference>